<keyword evidence="1" id="KW-0812">Transmembrane</keyword>
<accession>A0ABS4TRU5</accession>
<feature type="transmembrane region" description="Helical" evidence="1">
    <location>
        <begin position="72"/>
        <end position="91"/>
    </location>
</feature>
<protein>
    <submittedName>
        <fullName evidence="2">Enterochelin esterase-like enzyme</fullName>
    </submittedName>
</protein>
<feature type="transmembrane region" description="Helical" evidence="1">
    <location>
        <begin position="103"/>
        <end position="123"/>
    </location>
</feature>
<dbReference type="RefSeq" id="WP_209643640.1">
    <property type="nucleotide sequence ID" value="NZ_JAGINW010000001.1"/>
</dbReference>
<dbReference type="InterPro" id="IPR050583">
    <property type="entry name" value="Mycobacterial_A85_antigen"/>
</dbReference>
<dbReference type="EMBL" id="JAGINW010000001">
    <property type="protein sequence ID" value="MBP2326591.1"/>
    <property type="molecule type" value="Genomic_DNA"/>
</dbReference>
<dbReference type="PANTHER" id="PTHR48098">
    <property type="entry name" value="ENTEROCHELIN ESTERASE-RELATED"/>
    <property type="match status" value="1"/>
</dbReference>
<name>A0ABS4TRU5_9PSEU</name>
<dbReference type="PANTHER" id="PTHR48098:SF1">
    <property type="entry name" value="DIACYLGLYCEROL ACYLTRANSFERASE_MYCOLYLTRANSFERASE AG85A"/>
    <property type="match status" value="1"/>
</dbReference>
<dbReference type="Pfam" id="PF00756">
    <property type="entry name" value="Esterase"/>
    <property type="match status" value="1"/>
</dbReference>
<dbReference type="Proteomes" id="UP001519332">
    <property type="component" value="Unassembled WGS sequence"/>
</dbReference>
<gene>
    <name evidence="2" type="ORF">JOF56_006976</name>
</gene>
<feature type="transmembrane region" description="Helical" evidence="1">
    <location>
        <begin position="42"/>
        <end position="60"/>
    </location>
</feature>
<dbReference type="InterPro" id="IPR029058">
    <property type="entry name" value="AB_hydrolase_fold"/>
</dbReference>
<dbReference type="SUPFAM" id="SSF53474">
    <property type="entry name" value="alpha/beta-Hydrolases"/>
    <property type="match status" value="1"/>
</dbReference>
<sequence length="437" mass="47361">MSGILDWDLVRGAVPAVITTIGTLAGATLLARRERRWWTRTVPLIAAGSVLACLLIWWIVDGLWQPFPDSVPFAVMAWIGAAFFAAGLAVATLPVSRWRRRSAALLAALLVVITSGAQVNVYYGQFPSLRAAFGLPPGNEIDYSRLPASSPSPFRAQPGHPLADGWRPPADMPRQGAVTQVAIPPQESKFNATRNAYLYVPPAYQTRDRPLLPVLVLLHGQPGGPSDWINGGQIATIMDRFAEAHNGLAPVVVMPDTTGTAFGNPLCLDSRLGASETYLTRDVPAWIGQNLQIDTDTRHWAVAGFSYGGTCALQFALRKPDLFPTFVDMSGQEEPTLGNRKKTVTEAFGGDEAAFRAVNPLDMLTVNKYPRSAGVITVAVSDSTYRPQQRRVFEAAKRNGMDVTWLEVPGSHNWHGWAGGLTHSLGWLMGRIGLTAS</sequence>
<dbReference type="Gene3D" id="3.40.50.1820">
    <property type="entry name" value="alpha/beta hydrolase"/>
    <property type="match status" value="1"/>
</dbReference>
<evidence type="ECO:0000313" key="2">
    <source>
        <dbReference type="EMBL" id="MBP2326591.1"/>
    </source>
</evidence>
<dbReference type="InterPro" id="IPR000801">
    <property type="entry name" value="Esterase-like"/>
</dbReference>
<feature type="transmembrane region" description="Helical" evidence="1">
    <location>
        <begin position="12"/>
        <end position="30"/>
    </location>
</feature>
<comment type="caution">
    <text evidence="2">The sequence shown here is derived from an EMBL/GenBank/DDBJ whole genome shotgun (WGS) entry which is preliminary data.</text>
</comment>
<keyword evidence="1" id="KW-1133">Transmembrane helix</keyword>
<organism evidence="2 3">
    <name type="scientific">Kibdelosporangium banguiense</name>
    <dbReference type="NCBI Taxonomy" id="1365924"/>
    <lineage>
        <taxon>Bacteria</taxon>
        <taxon>Bacillati</taxon>
        <taxon>Actinomycetota</taxon>
        <taxon>Actinomycetes</taxon>
        <taxon>Pseudonocardiales</taxon>
        <taxon>Pseudonocardiaceae</taxon>
        <taxon>Kibdelosporangium</taxon>
    </lineage>
</organism>
<evidence type="ECO:0000313" key="3">
    <source>
        <dbReference type="Proteomes" id="UP001519332"/>
    </source>
</evidence>
<proteinExistence type="predicted"/>
<evidence type="ECO:0000256" key="1">
    <source>
        <dbReference type="SAM" id="Phobius"/>
    </source>
</evidence>
<keyword evidence="1" id="KW-0472">Membrane</keyword>
<reference evidence="2 3" key="1">
    <citation type="submission" date="2021-03" db="EMBL/GenBank/DDBJ databases">
        <title>Sequencing the genomes of 1000 actinobacteria strains.</title>
        <authorList>
            <person name="Klenk H.-P."/>
        </authorList>
    </citation>
    <scope>NUCLEOTIDE SEQUENCE [LARGE SCALE GENOMIC DNA]</scope>
    <source>
        <strain evidence="2 3">DSM 46670</strain>
    </source>
</reference>
<keyword evidence="3" id="KW-1185">Reference proteome</keyword>